<dbReference type="EMBL" id="JACIIV010000002">
    <property type="protein sequence ID" value="MBB6226202.1"/>
    <property type="molecule type" value="Genomic_DNA"/>
</dbReference>
<evidence type="ECO:0008006" key="4">
    <source>
        <dbReference type="Google" id="ProtNLM"/>
    </source>
</evidence>
<evidence type="ECO:0000313" key="2">
    <source>
        <dbReference type="EMBL" id="MBB6226202.1"/>
    </source>
</evidence>
<name>A0A841LAM3_9SPHN</name>
<feature type="signal peptide" evidence="1">
    <location>
        <begin position="1"/>
        <end position="18"/>
    </location>
</feature>
<comment type="caution">
    <text evidence="2">The sequence shown here is derived from an EMBL/GenBank/DDBJ whole genome shotgun (WGS) entry which is preliminary data.</text>
</comment>
<feature type="chain" id="PRO_5032545488" description="Glycine zipper domain-containing protein" evidence="1">
    <location>
        <begin position="19"/>
        <end position="108"/>
    </location>
</feature>
<gene>
    <name evidence="2" type="ORF">FHS79_000355</name>
</gene>
<proteinExistence type="predicted"/>
<organism evidence="2 3">
    <name type="scientific">Polymorphobacter multimanifer</name>
    <dbReference type="NCBI Taxonomy" id="1070431"/>
    <lineage>
        <taxon>Bacteria</taxon>
        <taxon>Pseudomonadati</taxon>
        <taxon>Pseudomonadota</taxon>
        <taxon>Alphaproteobacteria</taxon>
        <taxon>Sphingomonadales</taxon>
        <taxon>Sphingosinicellaceae</taxon>
        <taxon>Polymorphobacter</taxon>
    </lineage>
</organism>
<sequence>MNLLKLAAMAITASITLAGCTTNEFGERRPSRGLQGAAIGGAGGAGVAAVTGGNVVTGAAIGAAAGAVLGIVTEDRNRFEDRSGYRYYYDDRGREYRYEGRRRVFTRR</sequence>
<dbReference type="AlphaFoldDB" id="A0A841LAM3"/>
<protein>
    <recommendedName>
        <fullName evidence="4">Glycine zipper domain-containing protein</fullName>
    </recommendedName>
</protein>
<dbReference type="RefSeq" id="WP_184194449.1">
    <property type="nucleotide sequence ID" value="NZ_BMOX01000010.1"/>
</dbReference>
<evidence type="ECO:0000256" key="1">
    <source>
        <dbReference type="SAM" id="SignalP"/>
    </source>
</evidence>
<keyword evidence="3" id="KW-1185">Reference proteome</keyword>
<keyword evidence="1" id="KW-0732">Signal</keyword>
<reference evidence="2 3" key="1">
    <citation type="submission" date="2020-08" db="EMBL/GenBank/DDBJ databases">
        <title>Genomic Encyclopedia of Type Strains, Phase IV (KMG-IV): sequencing the most valuable type-strain genomes for metagenomic binning, comparative biology and taxonomic classification.</title>
        <authorList>
            <person name="Goeker M."/>
        </authorList>
    </citation>
    <scope>NUCLEOTIDE SEQUENCE [LARGE SCALE GENOMIC DNA]</scope>
    <source>
        <strain evidence="2 3">DSM 102189</strain>
    </source>
</reference>
<dbReference type="PROSITE" id="PS51257">
    <property type="entry name" value="PROKAR_LIPOPROTEIN"/>
    <property type="match status" value="1"/>
</dbReference>
<accession>A0A841LAM3</accession>
<evidence type="ECO:0000313" key="3">
    <source>
        <dbReference type="Proteomes" id="UP000538147"/>
    </source>
</evidence>
<dbReference type="Proteomes" id="UP000538147">
    <property type="component" value="Unassembled WGS sequence"/>
</dbReference>